<keyword evidence="3 6" id="KW-0812">Transmembrane</keyword>
<evidence type="ECO:0000256" key="4">
    <source>
        <dbReference type="ARBA" id="ARBA00022989"/>
    </source>
</evidence>
<feature type="transmembrane region" description="Helical" evidence="6">
    <location>
        <begin position="70"/>
        <end position="88"/>
    </location>
</feature>
<evidence type="ECO:0000313" key="7">
    <source>
        <dbReference type="EMBL" id="ESU29734.1"/>
    </source>
</evidence>
<reference evidence="7 8" key="1">
    <citation type="submission" date="2013-08" db="EMBL/GenBank/DDBJ databases">
        <title>Flavobacterium limnosediminis JC2902 genome sequencing.</title>
        <authorList>
            <person name="Lee K."/>
            <person name="Yi H."/>
            <person name="Park S."/>
            <person name="Chun J."/>
        </authorList>
    </citation>
    <scope>NUCLEOTIDE SEQUENCE [LARGE SCALE GENOMIC DNA]</scope>
    <source>
        <strain evidence="7 8">JC2902</strain>
    </source>
</reference>
<evidence type="ECO:0008006" key="9">
    <source>
        <dbReference type="Google" id="ProtNLM"/>
    </source>
</evidence>
<keyword evidence="5 6" id="KW-0472">Membrane</keyword>
<evidence type="ECO:0000256" key="3">
    <source>
        <dbReference type="ARBA" id="ARBA00022692"/>
    </source>
</evidence>
<dbReference type="OrthoDB" id="9802121at2"/>
<dbReference type="AlphaFoldDB" id="V6STF5"/>
<gene>
    <name evidence="7" type="ORF">FLJC2902T_02080</name>
</gene>
<comment type="subcellular location">
    <subcellularLocation>
        <location evidence="1">Membrane</location>
        <topology evidence="1">Multi-pass membrane protein</topology>
    </subcellularLocation>
</comment>
<dbReference type="PANTHER" id="PTHR43461:SF1">
    <property type="entry name" value="TRANSMEMBRANE PROTEIN 256"/>
    <property type="match status" value="1"/>
</dbReference>
<protein>
    <recommendedName>
        <fullName evidence="9">DUF423 domain-containing protein</fullName>
    </recommendedName>
</protein>
<feature type="transmembrane region" description="Helical" evidence="6">
    <location>
        <begin position="47"/>
        <end position="63"/>
    </location>
</feature>
<evidence type="ECO:0000313" key="8">
    <source>
        <dbReference type="Proteomes" id="UP000018004"/>
    </source>
</evidence>
<name>V6STF5_9FLAO</name>
<dbReference type="STRING" id="1341181.FLJC2902T_02080"/>
<evidence type="ECO:0000256" key="6">
    <source>
        <dbReference type="SAM" id="Phobius"/>
    </source>
</evidence>
<proteinExistence type="inferred from homology"/>
<dbReference type="eggNOG" id="COG2363">
    <property type="taxonomic scope" value="Bacteria"/>
</dbReference>
<comment type="similarity">
    <text evidence="2">Belongs to the UPF0382 family.</text>
</comment>
<feature type="transmembrane region" description="Helical" evidence="6">
    <location>
        <begin position="100"/>
        <end position="121"/>
    </location>
</feature>
<comment type="caution">
    <text evidence="7">The sequence shown here is derived from an EMBL/GenBank/DDBJ whole genome shotgun (WGS) entry which is preliminary data.</text>
</comment>
<organism evidence="7 8">
    <name type="scientific">Flavobacterium limnosediminis JC2902</name>
    <dbReference type="NCBI Taxonomy" id="1341181"/>
    <lineage>
        <taxon>Bacteria</taxon>
        <taxon>Pseudomonadati</taxon>
        <taxon>Bacteroidota</taxon>
        <taxon>Flavobacteriia</taxon>
        <taxon>Flavobacteriales</taxon>
        <taxon>Flavobacteriaceae</taxon>
        <taxon>Flavobacterium</taxon>
    </lineage>
</organism>
<keyword evidence="4 6" id="KW-1133">Transmembrane helix</keyword>
<dbReference type="EMBL" id="AVGG01000001">
    <property type="protein sequence ID" value="ESU29734.1"/>
    <property type="molecule type" value="Genomic_DNA"/>
</dbReference>
<evidence type="ECO:0000256" key="5">
    <source>
        <dbReference type="ARBA" id="ARBA00023136"/>
    </source>
</evidence>
<keyword evidence="8" id="KW-1185">Reference proteome</keyword>
<dbReference type="GO" id="GO:0005886">
    <property type="term" value="C:plasma membrane"/>
    <property type="evidence" value="ECO:0007669"/>
    <property type="project" value="TreeGrafter"/>
</dbReference>
<dbReference type="Proteomes" id="UP000018004">
    <property type="component" value="Unassembled WGS sequence"/>
</dbReference>
<dbReference type="PANTHER" id="PTHR43461">
    <property type="entry name" value="TRANSMEMBRANE PROTEIN 256"/>
    <property type="match status" value="1"/>
</dbReference>
<dbReference type="RefSeq" id="WP_023577914.1">
    <property type="nucleotide sequence ID" value="NZ_AVGG01000001.1"/>
</dbReference>
<sequence length="129" mass="13761">MDKKVIAVAAFMGAVAIVLGAFGAHSLKAHLGETELATFETGVRYQMYHALFLLFVGTTNLISVKTKKNILWLVSAGVVFFSGSIYLLSTASITLMNTKIIGPITPLGGLLMISGWIVLFAKIRGGKAE</sequence>
<dbReference type="Pfam" id="PF04241">
    <property type="entry name" value="DUF423"/>
    <property type="match status" value="1"/>
</dbReference>
<accession>V6STF5</accession>
<dbReference type="InterPro" id="IPR006696">
    <property type="entry name" value="DUF423"/>
</dbReference>
<evidence type="ECO:0000256" key="2">
    <source>
        <dbReference type="ARBA" id="ARBA00009694"/>
    </source>
</evidence>
<evidence type="ECO:0000256" key="1">
    <source>
        <dbReference type="ARBA" id="ARBA00004141"/>
    </source>
</evidence>
<dbReference type="PATRIC" id="fig|1341181.4.peg.203"/>